<dbReference type="HOGENOM" id="CLU_2425976_0_0_0"/>
<accession>E8UYY7</accession>
<proteinExistence type="predicted"/>
<gene>
    <name evidence="2" type="ordered locus">AciPR4_0091</name>
</gene>
<dbReference type="AlphaFoldDB" id="E8UYY7"/>
<dbReference type="Proteomes" id="UP000006844">
    <property type="component" value="Chromosome"/>
</dbReference>
<feature type="coiled-coil region" evidence="1">
    <location>
        <begin position="16"/>
        <end position="43"/>
    </location>
</feature>
<name>E8UYY7_TERSS</name>
<evidence type="ECO:0000313" key="2">
    <source>
        <dbReference type="EMBL" id="ADV80932.1"/>
    </source>
</evidence>
<dbReference type="RefSeq" id="WP_013566665.1">
    <property type="nucleotide sequence ID" value="NC_014963.1"/>
</dbReference>
<sequence>MELNETNDVALVATVEDTLELRLEAAEAEIRALKATAETGRKTRSTQTLTKPGVSAVETITASALDLALTSLSVEQRIAVKSELLRSGLLR</sequence>
<reference evidence="2 3" key="1">
    <citation type="journal article" date="2012" name="Stand. Genomic Sci.">
        <title>Complete genome sequence of Terriglobus saanensis type strain SP1PR4(T), an Acidobacteria from tundra soil.</title>
        <authorList>
            <person name="Rawat S.R."/>
            <person name="Mannisto M.K."/>
            <person name="Starovoytov V."/>
            <person name="Goodwin L."/>
            <person name="Nolan M."/>
            <person name="Hauser L."/>
            <person name="Land M."/>
            <person name="Davenport K.W."/>
            <person name="Woyke T."/>
            <person name="Haggblom M.M."/>
        </authorList>
    </citation>
    <scope>NUCLEOTIDE SEQUENCE</scope>
    <source>
        <strain evidence="3">ATCC BAA-1853 / DSM 23119 / SP1PR4</strain>
    </source>
</reference>
<protein>
    <submittedName>
        <fullName evidence="2">Putative ATP synthase subunit</fullName>
    </submittedName>
</protein>
<evidence type="ECO:0000256" key="1">
    <source>
        <dbReference type="SAM" id="Coils"/>
    </source>
</evidence>
<dbReference type="EMBL" id="CP002467">
    <property type="protein sequence ID" value="ADV80932.1"/>
    <property type="molecule type" value="Genomic_DNA"/>
</dbReference>
<dbReference type="eggNOG" id="ENOG5033JRV">
    <property type="taxonomic scope" value="Bacteria"/>
</dbReference>
<keyword evidence="1" id="KW-0175">Coiled coil</keyword>
<dbReference type="STRING" id="401053.AciPR4_0091"/>
<organism evidence="2 3">
    <name type="scientific">Terriglobus saanensis (strain ATCC BAA-1853 / DSM 23119 / SP1PR4)</name>
    <dbReference type="NCBI Taxonomy" id="401053"/>
    <lineage>
        <taxon>Bacteria</taxon>
        <taxon>Pseudomonadati</taxon>
        <taxon>Acidobacteriota</taxon>
        <taxon>Terriglobia</taxon>
        <taxon>Terriglobales</taxon>
        <taxon>Acidobacteriaceae</taxon>
        <taxon>Terriglobus</taxon>
    </lineage>
</organism>
<dbReference type="KEGG" id="tsa:AciPR4_0091"/>
<evidence type="ECO:0000313" key="3">
    <source>
        <dbReference type="Proteomes" id="UP000006844"/>
    </source>
</evidence>
<keyword evidence="3" id="KW-1185">Reference proteome</keyword>